<reference evidence="2 3" key="1">
    <citation type="journal article" date="2019" name="Genome Biol. Evol.">
        <title>Insights into the evolution of the New World diploid cottons (Gossypium, subgenus Houzingenia) based on genome sequencing.</title>
        <authorList>
            <person name="Grover C.E."/>
            <person name="Arick M.A. 2nd"/>
            <person name="Thrash A."/>
            <person name="Conover J.L."/>
            <person name="Sanders W.S."/>
            <person name="Peterson D.G."/>
            <person name="Frelichowski J.E."/>
            <person name="Scheffler J.A."/>
            <person name="Scheffler B.E."/>
            <person name="Wendel J.F."/>
        </authorList>
    </citation>
    <scope>NUCLEOTIDE SEQUENCE [LARGE SCALE GENOMIC DNA]</scope>
    <source>
        <strain evidence="2">27</strain>
        <tissue evidence="2">Leaf</tissue>
    </source>
</reference>
<proteinExistence type="predicted"/>
<sequence length="49" mass="5691">MDGNSSKSSRRGHRVESSLMKRLAVGQMTTPEYNEWWVRRINDNTPKPS</sequence>
<evidence type="ECO:0000313" key="2">
    <source>
        <dbReference type="EMBL" id="MBA0635631.1"/>
    </source>
</evidence>
<gene>
    <name evidence="2" type="ORF">Godav_024938</name>
</gene>
<keyword evidence="3" id="KW-1185">Reference proteome</keyword>
<dbReference type="Proteomes" id="UP000593561">
    <property type="component" value="Unassembled WGS sequence"/>
</dbReference>
<organism evidence="2 3">
    <name type="scientific">Gossypium davidsonii</name>
    <name type="common">Davidson's cotton</name>
    <name type="synonym">Gossypium klotzschianum subsp. davidsonii</name>
    <dbReference type="NCBI Taxonomy" id="34287"/>
    <lineage>
        <taxon>Eukaryota</taxon>
        <taxon>Viridiplantae</taxon>
        <taxon>Streptophyta</taxon>
        <taxon>Embryophyta</taxon>
        <taxon>Tracheophyta</taxon>
        <taxon>Spermatophyta</taxon>
        <taxon>Magnoliopsida</taxon>
        <taxon>eudicotyledons</taxon>
        <taxon>Gunneridae</taxon>
        <taxon>Pentapetalae</taxon>
        <taxon>rosids</taxon>
        <taxon>malvids</taxon>
        <taxon>Malvales</taxon>
        <taxon>Malvaceae</taxon>
        <taxon>Malvoideae</taxon>
        <taxon>Gossypium</taxon>
    </lineage>
</organism>
<evidence type="ECO:0000256" key="1">
    <source>
        <dbReference type="SAM" id="MobiDB-lite"/>
    </source>
</evidence>
<evidence type="ECO:0000313" key="3">
    <source>
        <dbReference type="Proteomes" id="UP000593561"/>
    </source>
</evidence>
<protein>
    <submittedName>
        <fullName evidence="2">Uncharacterized protein</fullName>
    </submittedName>
</protein>
<accession>A0A7J8TBU4</accession>
<dbReference type="EMBL" id="JABFAC010242614">
    <property type="protein sequence ID" value="MBA0635631.1"/>
    <property type="molecule type" value="Genomic_DNA"/>
</dbReference>
<comment type="caution">
    <text evidence="2">The sequence shown here is derived from an EMBL/GenBank/DDBJ whole genome shotgun (WGS) entry which is preliminary data.</text>
</comment>
<name>A0A7J8TBU4_GOSDV</name>
<dbReference type="AlphaFoldDB" id="A0A7J8TBU4"/>
<feature type="region of interest" description="Disordered" evidence="1">
    <location>
        <begin position="1"/>
        <end position="23"/>
    </location>
</feature>